<feature type="binding site" evidence="12">
    <location>
        <position position="71"/>
    </location>
    <ligand>
        <name>Zn(2+)</name>
        <dbReference type="ChEBI" id="CHEBI:29105"/>
        <note>ligand shared between dimeric partners</note>
    </ligand>
</feature>
<feature type="domain" description="VOC" evidence="13">
    <location>
        <begin position="8"/>
        <end position="143"/>
    </location>
</feature>
<keyword evidence="5 12" id="KW-0862">Zinc</keyword>
<proteinExistence type="inferred from homology"/>
<comment type="similarity">
    <text evidence="2">Belongs to the glyoxalase I family.</text>
</comment>
<name>A0A6A7BPB6_9PEZI</name>
<dbReference type="OrthoDB" id="16820at2759"/>
<keyword evidence="15" id="KW-1185">Reference proteome</keyword>
<evidence type="ECO:0000256" key="3">
    <source>
        <dbReference type="ARBA" id="ARBA00012081"/>
    </source>
</evidence>
<evidence type="ECO:0000313" key="15">
    <source>
        <dbReference type="Proteomes" id="UP000799421"/>
    </source>
</evidence>
<evidence type="ECO:0000256" key="1">
    <source>
        <dbReference type="ARBA" id="ARBA00005008"/>
    </source>
</evidence>
<dbReference type="Proteomes" id="UP000799421">
    <property type="component" value="Unassembled WGS sequence"/>
</dbReference>
<sequence length="301" mass="34646">MTDPNTYKLNHTMVRITNPEASLKFYKFLGMSLIEKKTFPDHKFDLYFLAYDSDKSTSKGKHWTDREGILELTHNYDAEKPSNGNDDPLGYGHIGLYVDNLQAACKRLADAGYKFQKYWSDGSINVIAFVVDPDGYWVELVATKPIEETASITTTDPEEYKLYHSMIRVKDPKISLKFYEDVMGMKLVTTMELPDSGSTIYFVGYGDDGEGLVELTWVHGSEKKEGQVYHNGNTEPKGFGHLCISVDHLQKACDRFDEKKVKWQKRLTDGRMKNVAFLLDPDEYWIEVIQNERFRQPPGEY</sequence>
<evidence type="ECO:0000256" key="12">
    <source>
        <dbReference type="PIRSR" id="PIRSR604361-3"/>
    </source>
</evidence>
<dbReference type="InterPro" id="IPR018146">
    <property type="entry name" value="Glyoxalase_1_CS"/>
</dbReference>
<keyword evidence="4 12" id="KW-0479">Metal-binding</keyword>
<reference evidence="14" key="1">
    <citation type="journal article" date="2020" name="Stud. Mycol.">
        <title>101 Dothideomycetes genomes: a test case for predicting lifestyles and emergence of pathogens.</title>
        <authorList>
            <person name="Haridas S."/>
            <person name="Albert R."/>
            <person name="Binder M."/>
            <person name="Bloem J."/>
            <person name="Labutti K."/>
            <person name="Salamov A."/>
            <person name="Andreopoulos B."/>
            <person name="Baker S."/>
            <person name="Barry K."/>
            <person name="Bills G."/>
            <person name="Bluhm B."/>
            <person name="Cannon C."/>
            <person name="Castanera R."/>
            <person name="Culley D."/>
            <person name="Daum C."/>
            <person name="Ezra D."/>
            <person name="Gonzalez J."/>
            <person name="Henrissat B."/>
            <person name="Kuo A."/>
            <person name="Liang C."/>
            <person name="Lipzen A."/>
            <person name="Lutzoni F."/>
            <person name="Magnuson J."/>
            <person name="Mondo S."/>
            <person name="Nolan M."/>
            <person name="Ohm R."/>
            <person name="Pangilinan J."/>
            <person name="Park H.-J."/>
            <person name="Ramirez L."/>
            <person name="Alfaro M."/>
            <person name="Sun H."/>
            <person name="Tritt A."/>
            <person name="Yoshinaga Y."/>
            <person name="Zwiers L.-H."/>
            <person name="Turgeon B."/>
            <person name="Goodwin S."/>
            <person name="Spatafora J."/>
            <person name="Crous P."/>
            <person name="Grigoriev I."/>
        </authorList>
    </citation>
    <scope>NUCLEOTIDE SEQUENCE</scope>
    <source>
        <strain evidence="14">CBS 480.64</strain>
    </source>
</reference>
<evidence type="ECO:0000256" key="11">
    <source>
        <dbReference type="PIRSR" id="PIRSR604361-1"/>
    </source>
</evidence>
<protein>
    <recommendedName>
        <fullName evidence="3">lactoylglutathione lyase</fullName>
        <ecNumber evidence="3">4.4.1.5</ecNumber>
    </recommendedName>
    <alternativeName>
        <fullName evidence="8">Aldoketomutase</fullName>
    </alternativeName>
    <alternativeName>
        <fullName evidence="7">Ketone-aldehyde mutase</fullName>
    </alternativeName>
    <alternativeName>
        <fullName evidence="9">Methylglyoxalase</fullName>
    </alternativeName>
    <alternativeName>
        <fullName evidence="10">S-D-lactoylglutathione methylglyoxal lyase</fullName>
    </alternativeName>
</protein>
<dbReference type="InterPro" id="IPR029068">
    <property type="entry name" value="Glyas_Bleomycin-R_OHBP_Dase"/>
</dbReference>
<evidence type="ECO:0000256" key="2">
    <source>
        <dbReference type="ARBA" id="ARBA00010363"/>
    </source>
</evidence>
<organism evidence="14 15">
    <name type="scientific">Piedraia hortae CBS 480.64</name>
    <dbReference type="NCBI Taxonomy" id="1314780"/>
    <lineage>
        <taxon>Eukaryota</taxon>
        <taxon>Fungi</taxon>
        <taxon>Dikarya</taxon>
        <taxon>Ascomycota</taxon>
        <taxon>Pezizomycotina</taxon>
        <taxon>Dothideomycetes</taxon>
        <taxon>Dothideomycetidae</taxon>
        <taxon>Capnodiales</taxon>
        <taxon>Piedraiaceae</taxon>
        <taxon>Piedraia</taxon>
    </lineage>
</organism>
<dbReference type="InterPro" id="IPR004361">
    <property type="entry name" value="Glyoxalase_1"/>
</dbReference>
<evidence type="ECO:0000256" key="7">
    <source>
        <dbReference type="ARBA" id="ARBA00030291"/>
    </source>
</evidence>
<evidence type="ECO:0000256" key="4">
    <source>
        <dbReference type="ARBA" id="ARBA00022723"/>
    </source>
</evidence>
<dbReference type="NCBIfam" id="TIGR00068">
    <property type="entry name" value="glyox_I"/>
    <property type="match status" value="2"/>
</dbReference>
<dbReference type="InterPro" id="IPR004360">
    <property type="entry name" value="Glyas_Fos-R_dOase_dom"/>
</dbReference>
<keyword evidence="6" id="KW-0456">Lyase</keyword>
<dbReference type="PANTHER" id="PTHR10374">
    <property type="entry name" value="LACTOYLGLUTATHIONE LYASE GLYOXALASE I"/>
    <property type="match status" value="1"/>
</dbReference>
<accession>A0A6A7BPB6</accession>
<evidence type="ECO:0000256" key="10">
    <source>
        <dbReference type="ARBA" id="ARBA00033298"/>
    </source>
</evidence>
<dbReference type="PROSITE" id="PS00934">
    <property type="entry name" value="GLYOXALASE_I_1"/>
    <property type="match status" value="1"/>
</dbReference>
<comment type="cofactor">
    <cofactor evidence="12">
        <name>Zn(2+)</name>
        <dbReference type="ChEBI" id="CHEBI:29105"/>
    </cofactor>
    <text evidence="12">Binds 1 zinc ion per subunit. In the homodimer, two zinc ions are bound between subunits.</text>
</comment>
<dbReference type="SUPFAM" id="SSF54593">
    <property type="entry name" value="Glyoxalase/Bleomycin resistance protein/Dihydroxybiphenyl dioxygenase"/>
    <property type="match status" value="2"/>
</dbReference>
<dbReference type="GO" id="GO:0004462">
    <property type="term" value="F:lactoylglutathione lyase activity"/>
    <property type="evidence" value="ECO:0007669"/>
    <property type="project" value="UniProtKB-EC"/>
</dbReference>
<evidence type="ECO:0000313" key="14">
    <source>
        <dbReference type="EMBL" id="KAF2857216.1"/>
    </source>
</evidence>
<evidence type="ECO:0000256" key="9">
    <source>
        <dbReference type="ARBA" id="ARBA00032460"/>
    </source>
</evidence>
<dbReference type="Pfam" id="PF00903">
    <property type="entry name" value="Glyoxalase"/>
    <property type="match status" value="2"/>
</dbReference>
<feature type="active site" description="Proton donor/acceptor" evidence="11">
    <location>
        <position position="139"/>
    </location>
</feature>
<evidence type="ECO:0000256" key="8">
    <source>
        <dbReference type="ARBA" id="ARBA00030892"/>
    </source>
</evidence>
<dbReference type="EC" id="4.4.1.5" evidence="3"/>
<feature type="binding site" evidence="12">
    <location>
        <position position="93"/>
    </location>
    <ligand>
        <name>Zn(2+)</name>
        <dbReference type="ChEBI" id="CHEBI:29105"/>
        <note>ligand shared between dimeric partners</note>
    </ligand>
</feature>
<evidence type="ECO:0000256" key="6">
    <source>
        <dbReference type="ARBA" id="ARBA00023239"/>
    </source>
</evidence>
<evidence type="ECO:0000256" key="5">
    <source>
        <dbReference type="ARBA" id="ARBA00022833"/>
    </source>
</evidence>
<gene>
    <name evidence="14" type="ORF">K470DRAFT_223852</name>
</gene>
<dbReference type="AlphaFoldDB" id="A0A6A7BPB6"/>
<feature type="binding site" evidence="12">
    <location>
        <position position="139"/>
    </location>
    <ligand>
        <name>Zn(2+)</name>
        <dbReference type="ChEBI" id="CHEBI:29105"/>
        <note>ligand shared between dimeric partners</note>
    </ligand>
</feature>
<feature type="domain" description="VOC" evidence="13">
    <location>
        <begin position="161"/>
        <end position="291"/>
    </location>
</feature>
<evidence type="ECO:0000259" key="13">
    <source>
        <dbReference type="PROSITE" id="PS51819"/>
    </source>
</evidence>
<dbReference type="UniPathway" id="UPA00619">
    <property type="reaction ID" value="UER00675"/>
</dbReference>
<dbReference type="Gene3D" id="3.10.180.10">
    <property type="entry name" value="2,3-Dihydroxybiphenyl 1,2-Dioxygenase, domain 1"/>
    <property type="match status" value="2"/>
</dbReference>
<dbReference type="EMBL" id="MU006058">
    <property type="protein sequence ID" value="KAF2857216.1"/>
    <property type="molecule type" value="Genomic_DNA"/>
</dbReference>
<comment type="pathway">
    <text evidence="1">Secondary metabolite metabolism; methylglyoxal degradation; (R)-lactate from methylglyoxal: step 1/2.</text>
</comment>
<dbReference type="CDD" id="cd07233">
    <property type="entry name" value="GlxI_Zn"/>
    <property type="match status" value="2"/>
</dbReference>
<dbReference type="GO" id="GO:0046872">
    <property type="term" value="F:metal ion binding"/>
    <property type="evidence" value="ECO:0007669"/>
    <property type="project" value="UniProtKB-KW"/>
</dbReference>
<dbReference type="PANTHER" id="PTHR10374:SF30">
    <property type="entry name" value="LACTOYLGLUTATHIONE LYASE"/>
    <property type="match status" value="1"/>
</dbReference>
<dbReference type="InterPro" id="IPR037523">
    <property type="entry name" value="VOC_core"/>
</dbReference>
<dbReference type="PROSITE" id="PS51819">
    <property type="entry name" value="VOC"/>
    <property type="match status" value="2"/>
</dbReference>